<gene>
    <name evidence="2" type="ORF">GCM10023187_42600</name>
</gene>
<keyword evidence="3" id="KW-1185">Reference proteome</keyword>
<feature type="chain" id="PRO_5045473327" description="Por secretion system C-terminal sorting domain-containing protein" evidence="1">
    <location>
        <begin position="28"/>
        <end position="233"/>
    </location>
</feature>
<comment type="caution">
    <text evidence="2">The sequence shown here is derived from an EMBL/GenBank/DDBJ whole genome shotgun (WGS) entry which is preliminary data.</text>
</comment>
<sequence>MRFYFLTPKITGFFLSLVLGLTATAPAWSQSPINYLDPTQPNRGYWKLYTDHATRNTIIRLYNSGNELVYEEIMPGQYIKLTERTVSRINETLELVAANKLILSKVKVYDLTDGYQAPEPVTEKPEGSPTTASATVHTDYAMVQVNANILKKTNSLLVQCDNPEKRRLKISLRNSNGQVVFTHSMNSEKYAQQFDLTGLQPGTYRLSVDSPYRHYPFLYTRQVTVDKGTLTVN</sequence>
<reference evidence="3" key="1">
    <citation type="journal article" date="2019" name="Int. J. Syst. Evol. Microbiol.">
        <title>The Global Catalogue of Microorganisms (GCM) 10K type strain sequencing project: providing services to taxonomists for standard genome sequencing and annotation.</title>
        <authorList>
            <consortium name="The Broad Institute Genomics Platform"/>
            <consortium name="The Broad Institute Genome Sequencing Center for Infectious Disease"/>
            <person name="Wu L."/>
            <person name="Ma J."/>
        </authorList>
    </citation>
    <scope>NUCLEOTIDE SEQUENCE [LARGE SCALE GENOMIC DNA]</scope>
    <source>
        <strain evidence="3">JCM 17925</strain>
    </source>
</reference>
<evidence type="ECO:0000313" key="2">
    <source>
        <dbReference type="EMBL" id="GAA4413842.1"/>
    </source>
</evidence>
<keyword evidence="1" id="KW-0732">Signal</keyword>
<feature type="signal peptide" evidence="1">
    <location>
        <begin position="1"/>
        <end position="27"/>
    </location>
</feature>
<name>A0ABP8KRI5_9BACT</name>
<dbReference type="Proteomes" id="UP001500936">
    <property type="component" value="Unassembled WGS sequence"/>
</dbReference>
<accession>A0ABP8KRI5</accession>
<evidence type="ECO:0000313" key="3">
    <source>
        <dbReference type="Proteomes" id="UP001500936"/>
    </source>
</evidence>
<evidence type="ECO:0008006" key="4">
    <source>
        <dbReference type="Google" id="ProtNLM"/>
    </source>
</evidence>
<proteinExistence type="predicted"/>
<dbReference type="EMBL" id="BAABHB010000011">
    <property type="protein sequence ID" value="GAA4413842.1"/>
    <property type="molecule type" value="Genomic_DNA"/>
</dbReference>
<organism evidence="2 3">
    <name type="scientific">Nibrella viscosa</name>
    <dbReference type="NCBI Taxonomy" id="1084524"/>
    <lineage>
        <taxon>Bacteria</taxon>
        <taxon>Pseudomonadati</taxon>
        <taxon>Bacteroidota</taxon>
        <taxon>Cytophagia</taxon>
        <taxon>Cytophagales</taxon>
        <taxon>Spirosomataceae</taxon>
        <taxon>Nibrella</taxon>
    </lineage>
</organism>
<dbReference type="RefSeq" id="WP_345270009.1">
    <property type="nucleotide sequence ID" value="NZ_BAABHB010000011.1"/>
</dbReference>
<protein>
    <recommendedName>
        <fullName evidence="4">Por secretion system C-terminal sorting domain-containing protein</fullName>
    </recommendedName>
</protein>
<evidence type="ECO:0000256" key="1">
    <source>
        <dbReference type="SAM" id="SignalP"/>
    </source>
</evidence>